<feature type="compositionally biased region" description="Basic and acidic residues" evidence="4">
    <location>
        <begin position="166"/>
        <end position="181"/>
    </location>
</feature>
<evidence type="ECO:0000313" key="6">
    <source>
        <dbReference type="RefSeq" id="XP_030546393.1"/>
    </source>
</evidence>
<dbReference type="Proteomes" id="UP000827889">
    <property type="component" value="Chromosome 10"/>
</dbReference>
<feature type="compositionally biased region" description="Acidic residues" evidence="4">
    <location>
        <begin position="211"/>
        <end position="224"/>
    </location>
</feature>
<reference evidence="6" key="1">
    <citation type="submission" date="2025-08" db="UniProtKB">
        <authorList>
            <consortium name="RefSeq"/>
        </authorList>
    </citation>
    <scope>IDENTIFICATION</scope>
    <source>
        <tissue evidence="6">Leaf</tissue>
    </source>
</reference>
<comment type="similarity">
    <text evidence="3">Belongs to the RNA polymerase II subunit 5-mediating protein family.</text>
</comment>
<dbReference type="Gene3D" id="1.10.287.370">
    <property type="match status" value="1"/>
</dbReference>
<evidence type="ECO:0000256" key="3">
    <source>
        <dbReference type="ARBA" id="ARBA00038295"/>
    </source>
</evidence>
<proteinExistence type="inferred from homology"/>
<dbReference type="GO" id="GO:0009409">
    <property type="term" value="P:response to cold"/>
    <property type="evidence" value="ECO:0007669"/>
    <property type="project" value="UniProtKB-ARBA"/>
</dbReference>
<dbReference type="InterPro" id="IPR009053">
    <property type="entry name" value="Prefoldin"/>
</dbReference>
<dbReference type="InterPro" id="IPR004127">
    <property type="entry name" value="Prefoldin_subunit_alpha"/>
</dbReference>
<evidence type="ECO:0000256" key="1">
    <source>
        <dbReference type="ARBA" id="ARBA00004123"/>
    </source>
</evidence>
<dbReference type="InterPro" id="IPR052255">
    <property type="entry name" value="RNA_pol_II_subunit5-mediator"/>
</dbReference>
<feature type="compositionally biased region" description="Basic and acidic residues" evidence="4">
    <location>
        <begin position="236"/>
        <end position="252"/>
    </location>
</feature>
<dbReference type="GO" id="GO:0005634">
    <property type="term" value="C:nucleus"/>
    <property type="evidence" value="ECO:0007669"/>
    <property type="project" value="UniProtKB-SubCell"/>
</dbReference>
<protein>
    <submittedName>
        <fullName evidence="6">RNA polymerase II subunit 5-mediating protein homolog isoform X1</fullName>
    </submittedName>
</protein>
<gene>
    <name evidence="6" type="primary">LOC115752377</name>
</gene>
<dbReference type="GO" id="GO:0003714">
    <property type="term" value="F:transcription corepressor activity"/>
    <property type="evidence" value="ECO:0007669"/>
    <property type="project" value="TreeGrafter"/>
</dbReference>
<dbReference type="PANTHER" id="PTHR15111">
    <property type="entry name" value="RNA POLYMERASE II SUBUNIT 5-MEDIATING PROTEIN NNX3"/>
    <property type="match status" value="1"/>
</dbReference>
<dbReference type="GO" id="GO:0006457">
    <property type="term" value="P:protein folding"/>
    <property type="evidence" value="ECO:0007669"/>
    <property type="project" value="UniProtKB-ARBA"/>
</dbReference>
<feature type="region of interest" description="Disordered" evidence="4">
    <location>
        <begin position="151"/>
        <end position="181"/>
    </location>
</feature>
<feature type="compositionally biased region" description="Polar residues" evidence="4">
    <location>
        <begin position="320"/>
        <end position="331"/>
    </location>
</feature>
<dbReference type="GO" id="GO:0019212">
    <property type="term" value="F:phosphatase inhibitor activity"/>
    <property type="evidence" value="ECO:0007669"/>
    <property type="project" value="TreeGrafter"/>
</dbReference>
<dbReference type="CDD" id="cd23159">
    <property type="entry name" value="Prefoldin_URI1"/>
    <property type="match status" value="1"/>
</dbReference>
<dbReference type="OrthoDB" id="21413at2759"/>
<dbReference type="RefSeq" id="XP_030546393.1">
    <property type="nucleotide sequence ID" value="XM_030690533.2"/>
</dbReference>
<dbReference type="GO" id="GO:0000122">
    <property type="term" value="P:negative regulation of transcription by RNA polymerase II"/>
    <property type="evidence" value="ECO:0007669"/>
    <property type="project" value="TreeGrafter"/>
</dbReference>
<accession>A0A8B8QIP1</accession>
<feature type="compositionally biased region" description="Polar residues" evidence="4">
    <location>
        <begin position="274"/>
        <end position="283"/>
    </location>
</feature>
<dbReference type="GeneID" id="115752377"/>
<dbReference type="SUPFAM" id="SSF46579">
    <property type="entry name" value="Prefoldin"/>
    <property type="match status" value="1"/>
</dbReference>
<feature type="region of interest" description="Disordered" evidence="4">
    <location>
        <begin position="203"/>
        <end position="384"/>
    </location>
</feature>
<feature type="compositionally biased region" description="Polar residues" evidence="4">
    <location>
        <begin position="226"/>
        <end position="235"/>
    </location>
</feature>
<sequence length="384" mass="42557">MEEGAKGTVTSLASMFPADEAQKAAKRVQDTIAEKHQELDRVKGFIADNASLVNLVQKLPEELHHDIMVPFGKVAFFPGRLVHTNEFMVLLGEGYYAERTSKQTVEILRRRGKALETHVDSLKSMIEDLETEALFFDRTASDAAEGLVEIREELSGEESDEGASESGRKEDAHSVSVKDKGKVLNEDEEYARLMSKLEELEKEELAAEAADNIEEETNEVDPDVVSEQSSFNQNLKDWEGSHSCKPPSHSEEGQASDEEFLSRKRQQPALLEKSNPNDPTITSSHKDKTSHGKEPSKNLRDPNVADKSLKLPALEGNDHAGSSNNEVSIQPSKPKFDSLRAFTGSIIERSPNLPINPGETSSTSSQVPSSQSSKPQSRFRMQRR</sequence>
<keyword evidence="5" id="KW-1185">Reference proteome</keyword>
<dbReference type="Pfam" id="PF02996">
    <property type="entry name" value="Prefoldin"/>
    <property type="match status" value="1"/>
</dbReference>
<feature type="compositionally biased region" description="Low complexity" evidence="4">
    <location>
        <begin position="360"/>
        <end position="376"/>
    </location>
</feature>
<evidence type="ECO:0000256" key="4">
    <source>
        <dbReference type="SAM" id="MobiDB-lite"/>
    </source>
</evidence>
<comment type="subcellular location">
    <subcellularLocation>
        <location evidence="1">Nucleus</location>
    </subcellularLocation>
</comment>
<name>A0A8B8QIP1_9MYRT</name>
<dbReference type="PANTHER" id="PTHR15111:SF0">
    <property type="entry name" value="UNCONVENTIONAL PREFOLDIN RPB5 INTERACTOR 1"/>
    <property type="match status" value="1"/>
</dbReference>
<dbReference type="GO" id="GO:0003682">
    <property type="term" value="F:chromatin binding"/>
    <property type="evidence" value="ECO:0007669"/>
    <property type="project" value="TreeGrafter"/>
</dbReference>
<evidence type="ECO:0000313" key="5">
    <source>
        <dbReference type="Proteomes" id="UP000827889"/>
    </source>
</evidence>
<evidence type="ECO:0000256" key="2">
    <source>
        <dbReference type="ARBA" id="ARBA00023242"/>
    </source>
</evidence>
<organism evidence="5 6">
    <name type="scientific">Rhodamnia argentea</name>
    <dbReference type="NCBI Taxonomy" id="178133"/>
    <lineage>
        <taxon>Eukaryota</taxon>
        <taxon>Viridiplantae</taxon>
        <taxon>Streptophyta</taxon>
        <taxon>Embryophyta</taxon>
        <taxon>Tracheophyta</taxon>
        <taxon>Spermatophyta</taxon>
        <taxon>Magnoliopsida</taxon>
        <taxon>eudicotyledons</taxon>
        <taxon>Gunneridae</taxon>
        <taxon>Pentapetalae</taxon>
        <taxon>rosids</taxon>
        <taxon>malvids</taxon>
        <taxon>Myrtales</taxon>
        <taxon>Myrtaceae</taxon>
        <taxon>Myrtoideae</taxon>
        <taxon>Myrteae</taxon>
        <taxon>Australasian group</taxon>
        <taxon>Rhodamnia</taxon>
    </lineage>
</organism>
<dbReference type="KEGG" id="rarg:115752377"/>
<feature type="compositionally biased region" description="Basic and acidic residues" evidence="4">
    <location>
        <begin position="284"/>
        <end position="309"/>
    </location>
</feature>
<dbReference type="AlphaFoldDB" id="A0A8B8QIP1"/>
<keyword evidence="2" id="KW-0539">Nucleus</keyword>